<dbReference type="PANTHER" id="PTHR33112:SF9">
    <property type="entry name" value="HETEROKARYON INCOMPATIBILITY DOMAIN-CONTAINING PROTEIN"/>
    <property type="match status" value="1"/>
</dbReference>
<organism evidence="2 3">
    <name type="scientific">Amniculicola lignicola CBS 123094</name>
    <dbReference type="NCBI Taxonomy" id="1392246"/>
    <lineage>
        <taxon>Eukaryota</taxon>
        <taxon>Fungi</taxon>
        <taxon>Dikarya</taxon>
        <taxon>Ascomycota</taxon>
        <taxon>Pezizomycotina</taxon>
        <taxon>Dothideomycetes</taxon>
        <taxon>Pleosporomycetidae</taxon>
        <taxon>Pleosporales</taxon>
        <taxon>Amniculicolaceae</taxon>
        <taxon>Amniculicola</taxon>
    </lineage>
</organism>
<sequence>MPRRVIDVGASFSGNAKLCVLNKEVVTYIALSHCWGSNLNESPLKTLKATLPTHLEDIPLSSLSRTFRDAIAFTRKLKIRYIWIDSLCIVQDDDMDWQHEIPKMGDIYRNCWLTLSAAKSADGSGGLFTESTPGVPITFFDDGRETLFHARRVFSDSAAYPNMDEHLDMKVDRMQHDTDFPLFFRGWVMQERYLSPRTLYFCASELIWECSDKAQCECWGKP</sequence>
<gene>
    <name evidence="2" type="ORF">P154DRAFT_475013</name>
</gene>
<dbReference type="OrthoDB" id="5347061at2759"/>
<accession>A0A6A5W1F0</accession>
<reference evidence="2" key="1">
    <citation type="journal article" date="2020" name="Stud. Mycol.">
        <title>101 Dothideomycetes genomes: a test case for predicting lifestyles and emergence of pathogens.</title>
        <authorList>
            <person name="Haridas S."/>
            <person name="Albert R."/>
            <person name="Binder M."/>
            <person name="Bloem J."/>
            <person name="Labutti K."/>
            <person name="Salamov A."/>
            <person name="Andreopoulos B."/>
            <person name="Baker S."/>
            <person name="Barry K."/>
            <person name="Bills G."/>
            <person name="Bluhm B."/>
            <person name="Cannon C."/>
            <person name="Castanera R."/>
            <person name="Culley D."/>
            <person name="Daum C."/>
            <person name="Ezra D."/>
            <person name="Gonzalez J."/>
            <person name="Henrissat B."/>
            <person name="Kuo A."/>
            <person name="Liang C."/>
            <person name="Lipzen A."/>
            <person name="Lutzoni F."/>
            <person name="Magnuson J."/>
            <person name="Mondo S."/>
            <person name="Nolan M."/>
            <person name="Ohm R."/>
            <person name="Pangilinan J."/>
            <person name="Park H.-J."/>
            <person name="Ramirez L."/>
            <person name="Alfaro M."/>
            <person name="Sun H."/>
            <person name="Tritt A."/>
            <person name="Yoshinaga Y."/>
            <person name="Zwiers L.-H."/>
            <person name="Turgeon B."/>
            <person name="Goodwin S."/>
            <person name="Spatafora J."/>
            <person name="Crous P."/>
            <person name="Grigoriev I."/>
        </authorList>
    </citation>
    <scope>NUCLEOTIDE SEQUENCE</scope>
    <source>
        <strain evidence="2">CBS 123094</strain>
    </source>
</reference>
<dbReference type="PANTHER" id="PTHR33112">
    <property type="entry name" value="DOMAIN PROTEIN, PUTATIVE-RELATED"/>
    <property type="match status" value="1"/>
</dbReference>
<evidence type="ECO:0000313" key="3">
    <source>
        <dbReference type="Proteomes" id="UP000799779"/>
    </source>
</evidence>
<feature type="domain" description="Heterokaryon incompatibility" evidence="1">
    <location>
        <begin position="28"/>
        <end position="191"/>
    </location>
</feature>
<feature type="non-terminal residue" evidence="2">
    <location>
        <position position="222"/>
    </location>
</feature>
<evidence type="ECO:0000259" key="1">
    <source>
        <dbReference type="Pfam" id="PF06985"/>
    </source>
</evidence>
<keyword evidence="3" id="KW-1185">Reference proteome</keyword>
<dbReference type="InterPro" id="IPR010730">
    <property type="entry name" value="HET"/>
</dbReference>
<proteinExistence type="predicted"/>
<evidence type="ECO:0000313" key="2">
    <source>
        <dbReference type="EMBL" id="KAF1995017.1"/>
    </source>
</evidence>
<name>A0A6A5W1F0_9PLEO</name>
<dbReference type="Proteomes" id="UP000799779">
    <property type="component" value="Unassembled WGS sequence"/>
</dbReference>
<protein>
    <submittedName>
        <fullName evidence="2">HET-domain-containing protein</fullName>
    </submittedName>
</protein>
<dbReference type="EMBL" id="ML977647">
    <property type="protein sequence ID" value="KAF1995017.1"/>
    <property type="molecule type" value="Genomic_DNA"/>
</dbReference>
<dbReference type="Pfam" id="PF06985">
    <property type="entry name" value="HET"/>
    <property type="match status" value="1"/>
</dbReference>
<dbReference type="AlphaFoldDB" id="A0A6A5W1F0"/>